<name>A0A382VGY1_9ZZZZ</name>
<dbReference type="EMBL" id="UINC01151886">
    <property type="protein sequence ID" value="SVD45759.1"/>
    <property type="molecule type" value="Genomic_DNA"/>
</dbReference>
<proteinExistence type="predicted"/>
<evidence type="ECO:0008006" key="2">
    <source>
        <dbReference type="Google" id="ProtNLM"/>
    </source>
</evidence>
<organism evidence="1">
    <name type="scientific">marine metagenome</name>
    <dbReference type="NCBI Taxonomy" id="408172"/>
    <lineage>
        <taxon>unclassified sequences</taxon>
        <taxon>metagenomes</taxon>
        <taxon>ecological metagenomes</taxon>
    </lineage>
</organism>
<accession>A0A382VGY1</accession>
<dbReference type="InterPro" id="IPR019734">
    <property type="entry name" value="TPR_rpt"/>
</dbReference>
<dbReference type="InterPro" id="IPR011990">
    <property type="entry name" value="TPR-like_helical_dom_sf"/>
</dbReference>
<dbReference type="Pfam" id="PF13174">
    <property type="entry name" value="TPR_6"/>
    <property type="match status" value="1"/>
</dbReference>
<sequence>MALIANPFISPTLSPIGEKVYDIPNILESVNEISLKNIHQIKLLASWFTLNINYPPIIEMISKIDFSKLEKNNGLDLNYWLANALLHTGQCTEAQDILHANRALTLDDRSHFLLAMTYECQGKIREAQEEYLEFIKQFPNSDYKVTALIKSRMLGRR</sequence>
<dbReference type="AlphaFoldDB" id="A0A382VGY1"/>
<evidence type="ECO:0000313" key="1">
    <source>
        <dbReference type="EMBL" id="SVD45759.1"/>
    </source>
</evidence>
<protein>
    <recommendedName>
        <fullName evidence="2">Outer membrane lipoprotein BamD-like domain-containing protein</fullName>
    </recommendedName>
</protein>
<dbReference type="Gene3D" id="1.25.40.10">
    <property type="entry name" value="Tetratricopeptide repeat domain"/>
    <property type="match status" value="1"/>
</dbReference>
<reference evidence="1" key="1">
    <citation type="submission" date="2018-05" db="EMBL/GenBank/DDBJ databases">
        <authorList>
            <person name="Lanie J.A."/>
            <person name="Ng W.-L."/>
            <person name="Kazmierczak K.M."/>
            <person name="Andrzejewski T.M."/>
            <person name="Davidsen T.M."/>
            <person name="Wayne K.J."/>
            <person name="Tettelin H."/>
            <person name="Glass J.I."/>
            <person name="Rusch D."/>
            <person name="Podicherti R."/>
            <person name="Tsui H.-C.T."/>
            <person name="Winkler M.E."/>
        </authorList>
    </citation>
    <scope>NUCLEOTIDE SEQUENCE</scope>
</reference>
<gene>
    <name evidence="1" type="ORF">METZ01_LOCUS398613</name>
</gene>
<feature type="non-terminal residue" evidence="1">
    <location>
        <position position="157"/>
    </location>
</feature>
<dbReference type="SUPFAM" id="SSF48452">
    <property type="entry name" value="TPR-like"/>
    <property type="match status" value="1"/>
</dbReference>